<evidence type="ECO:0008006" key="8">
    <source>
        <dbReference type="Google" id="ProtNLM"/>
    </source>
</evidence>
<dbReference type="Pfam" id="PF14559">
    <property type="entry name" value="TPR_19"/>
    <property type="match status" value="5"/>
</dbReference>
<evidence type="ECO:0000256" key="2">
    <source>
        <dbReference type="ARBA" id="ARBA00022803"/>
    </source>
</evidence>
<keyword evidence="1" id="KW-0677">Repeat</keyword>
<feature type="repeat" description="TPR" evidence="3">
    <location>
        <begin position="74"/>
        <end position="107"/>
    </location>
</feature>
<evidence type="ECO:0000256" key="1">
    <source>
        <dbReference type="ARBA" id="ARBA00022737"/>
    </source>
</evidence>
<dbReference type="InterPro" id="IPR011990">
    <property type="entry name" value="TPR-like_helical_dom_sf"/>
</dbReference>
<dbReference type="InterPro" id="IPR051012">
    <property type="entry name" value="CellSynth/LPSAsmb/PSIAsmb"/>
</dbReference>
<evidence type="ECO:0000256" key="4">
    <source>
        <dbReference type="SAM" id="Coils"/>
    </source>
</evidence>
<dbReference type="EMBL" id="NRRV01000084">
    <property type="protein sequence ID" value="MBK1633416.1"/>
    <property type="molecule type" value="Genomic_DNA"/>
</dbReference>
<dbReference type="PANTHER" id="PTHR45586">
    <property type="entry name" value="TPR REPEAT-CONTAINING PROTEIN PA4667"/>
    <property type="match status" value="1"/>
</dbReference>
<proteinExistence type="predicted"/>
<feature type="coiled-coil region" evidence="4">
    <location>
        <begin position="660"/>
        <end position="719"/>
    </location>
</feature>
<accession>A0ABS1CPY5</accession>
<sequence>MRKQHDPARLPTSRRPVAKALIACLLSATVTAHTPISLANTAPADAEAELGAAVDAREELIELKNAVLEAPENPRLRYRLGTAYLQAGDGAAAEKELQRAIDLGLDDFPVRVKLAEAWIAQGRSQDVLLDQDLKEALDTPNQAAVLTLYGKAELGRERLAAARERFEEALTLTSDYAPAQLALARLELTEDNLGAAELLLARLEQGEAPDLAAINEVRGDLEMARGDFDGAEQAYRTALEAAPGRADLMRDAAYAVMSRGEFEAAEAELETVLRRAPNDGNAQMMLAMAAFEQNDYDRAAEIAASFTGPSQSAPLPLYIAGAASYFLGNHEQAQEYLSRYVARVPEDAAGRRVYAATLLELNAGREAYEQLAPLADSAEGDAGLLALLGRAAVMSGRAEEGVTYLERAVALDPDNKAYQVQLTKARLRTSHREQGLAELEAFANDPDIVGARGMLLQERFRAGELQQALTTLDDVQRKGTAGINARILRAKALLGVGQNDDAQALLRRILDEESDNISAVALLAEALLKEGKTQQAVAAAQRLATANPDAVAPQVLLSRIELRANREVAAIARLEELVRTHPTAVDARLSLTDAYAAQQRWDEAERLLENAQHPDAFKVLLARGQLEIAAERPNAAIRSLQQALQQKPDSIEARIKLARAARLNGDLNAAQEAVEVASQLAPENPLVLFERARLALTDLASTQSRLRQAAQDVEALRKRESTSSDVAFLEGQLALRQGDNERGLALLRRAYEITRSSQALLGYTDALWAVGRRELAMDELQQWLEAHPDDVSALLTRASYWLMASDYSAASDDLARARSAGADHAWLDATLSYALARSGDIPAADRYARAALDAAGNDVLALNAMGLVSLARDHARSAVDFLEQAITASGQRAPLSLQLDYAEALQAAGNVNEARTLAQEILARLTPDSPLRARAKALSGR</sequence>
<comment type="caution">
    <text evidence="6">The sequence shown here is derived from an EMBL/GenBank/DDBJ whole genome shotgun (WGS) entry which is preliminary data.</text>
</comment>
<dbReference type="SMART" id="SM00028">
    <property type="entry name" value="TPR"/>
    <property type="match status" value="13"/>
</dbReference>
<keyword evidence="4" id="KW-0175">Coiled coil</keyword>
<feature type="chain" id="PRO_5045049879" description="PEP-CTERM system TPR-repeat protein PrsT" evidence="5">
    <location>
        <begin position="33"/>
        <end position="941"/>
    </location>
</feature>
<keyword evidence="7" id="KW-1185">Reference proteome</keyword>
<keyword evidence="5" id="KW-0732">Signal</keyword>
<gene>
    <name evidence="6" type="ORF">CKO31_22235</name>
</gene>
<dbReference type="InterPro" id="IPR014266">
    <property type="entry name" value="PEP-CTERM_TPR_PrsT"/>
</dbReference>
<name>A0ABS1CPY5_9GAMM</name>
<dbReference type="Gene3D" id="1.25.40.10">
    <property type="entry name" value="Tetratricopeptide repeat domain"/>
    <property type="match status" value="5"/>
</dbReference>
<dbReference type="Pfam" id="PF13432">
    <property type="entry name" value="TPR_16"/>
    <property type="match status" value="1"/>
</dbReference>
<evidence type="ECO:0000256" key="3">
    <source>
        <dbReference type="PROSITE-ProRule" id="PRU00339"/>
    </source>
</evidence>
<dbReference type="RefSeq" id="WP_200241895.1">
    <property type="nucleotide sequence ID" value="NZ_NRRV01000084.1"/>
</dbReference>
<protein>
    <recommendedName>
        <fullName evidence="8">PEP-CTERM system TPR-repeat protein PrsT</fullName>
    </recommendedName>
</protein>
<dbReference type="Proteomes" id="UP000748752">
    <property type="component" value="Unassembled WGS sequence"/>
</dbReference>
<organism evidence="6 7">
    <name type="scientific">Thiohalocapsa halophila</name>
    <dbReference type="NCBI Taxonomy" id="69359"/>
    <lineage>
        <taxon>Bacteria</taxon>
        <taxon>Pseudomonadati</taxon>
        <taxon>Pseudomonadota</taxon>
        <taxon>Gammaproteobacteria</taxon>
        <taxon>Chromatiales</taxon>
        <taxon>Chromatiaceae</taxon>
        <taxon>Thiohalocapsa</taxon>
    </lineage>
</organism>
<dbReference type="SUPFAM" id="SSF48452">
    <property type="entry name" value="TPR-like"/>
    <property type="match status" value="5"/>
</dbReference>
<feature type="repeat" description="TPR" evidence="3">
    <location>
        <begin position="382"/>
        <end position="415"/>
    </location>
</feature>
<evidence type="ECO:0000256" key="5">
    <source>
        <dbReference type="SAM" id="SignalP"/>
    </source>
</evidence>
<dbReference type="PANTHER" id="PTHR45586:SF1">
    <property type="entry name" value="LIPOPOLYSACCHARIDE ASSEMBLY PROTEIN B"/>
    <property type="match status" value="1"/>
</dbReference>
<dbReference type="InterPro" id="IPR019734">
    <property type="entry name" value="TPR_rpt"/>
</dbReference>
<reference evidence="6 7" key="1">
    <citation type="journal article" date="2020" name="Microorganisms">
        <title>Osmotic Adaptation and Compatible Solute Biosynthesis of Phototrophic Bacteria as Revealed from Genome Analyses.</title>
        <authorList>
            <person name="Imhoff J.F."/>
            <person name="Rahn T."/>
            <person name="Kunzel S."/>
            <person name="Keller A."/>
            <person name="Neulinger S.C."/>
        </authorList>
    </citation>
    <scope>NUCLEOTIDE SEQUENCE [LARGE SCALE GENOMIC DNA]</scope>
    <source>
        <strain evidence="6 7">DSM 6210</strain>
    </source>
</reference>
<evidence type="ECO:0000313" key="7">
    <source>
        <dbReference type="Proteomes" id="UP000748752"/>
    </source>
</evidence>
<dbReference type="NCBIfam" id="TIGR02917">
    <property type="entry name" value="PEP_TPR_lipo"/>
    <property type="match status" value="1"/>
</dbReference>
<keyword evidence="2 3" id="KW-0802">TPR repeat</keyword>
<dbReference type="PROSITE" id="PS50005">
    <property type="entry name" value="TPR"/>
    <property type="match status" value="2"/>
</dbReference>
<feature type="signal peptide" evidence="5">
    <location>
        <begin position="1"/>
        <end position="32"/>
    </location>
</feature>
<evidence type="ECO:0000313" key="6">
    <source>
        <dbReference type="EMBL" id="MBK1633416.1"/>
    </source>
</evidence>
<dbReference type="Pfam" id="PF13181">
    <property type="entry name" value="TPR_8"/>
    <property type="match status" value="1"/>
</dbReference>